<dbReference type="InterPro" id="IPR000477">
    <property type="entry name" value="RT_dom"/>
</dbReference>
<evidence type="ECO:0000259" key="1">
    <source>
        <dbReference type="PROSITE" id="PS50878"/>
    </source>
</evidence>
<reference evidence="2" key="1">
    <citation type="journal article" date="2020" name="Microb. Genom.">
        <title>Genetic diversity of clinical and environmental Mucorales isolates obtained from an investigation of mucormycosis cases among solid organ transplant recipients.</title>
        <authorList>
            <person name="Nguyen M.H."/>
            <person name="Kaul D."/>
            <person name="Muto C."/>
            <person name="Cheng S.J."/>
            <person name="Richter R.A."/>
            <person name="Bruno V.M."/>
            <person name="Liu G."/>
            <person name="Beyhan S."/>
            <person name="Sundermann A.J."/>
            <person name="Mounaud S."/>
            <person name="Pasculle A.W."/>
            <person name="Nierman W.C."/>
            <person name="Driscoll E."/>
            <person name="Cumbie R."/>
            <person name="Clancy C.J."/>
            <person name="Dupont C.L."/>
        </authorList>
    </citation>
    <scope>NUCLEOTIDE SEQUENCE</scope>
    <source>
        <strain evidence="2">GL16</strain>
    </source>
</reference>
<dbReference type="PROSITE" id="PS50878">
    <property type="entry name" value="RT_POL"/>
    <property type="match status" value="1"/>
</dbReference>
<dbReference type="CDD" id="cd03714">
    <property type="entry name" value="RT_DIRS1"/>
    <property type="match status" value="1"/>
</dbReference>
<dbReference type="Gene3D" id="3.10.10.10">
    <property type="entry name" value="HIV Type 1 Reverse Transcriptase, subunit A, domain 1"/>
    <property type="match status" value="1"/>
</dbReference>
<dbReference type="PANTHER" id="PTHR33050">
    <property type="entry name" value="REVERSE TRANSCRIPTASE DOMAIN-CONTAINING PROTEIN"/>
    <property type="match status" value="1"/>
</dbReference>
<protein>
    <recommendedName>
        <fullName evidence="1">Reverse transcriptase domain-containing protein</fullName>
    </recommendedName>
</protein>
<dbReference type="Proteomes" id="UP000717996">
    <property type="component" value="Unassembled WGS sequence"/>
</dbReference>
<evidence type="ECO:0000313" key="3">
    <source>
        <dbReference type="Proteomes" id="UP000717996"/>
    </source>
</evidence>
<sequence length="166" mass="19333">MFNLKNLNQYLDPPHFKMDTIREVSLMIKPNDYLVSIDLSDAFLHIGLHQDSRRYLRFKWRDQVYRCRTTAFGLASSPYVFTKVCRPILHYFRSQGYRISAYLDDWILAANSKQLAIQQAQAVLALLQQLGWIVNYKKSVLTPTQQLVFTGHKSSSLMVPNVIDFT</sequence>
<dbReference type="EMBL" id="JAANIT010008393">
    <property type="protein sequence ID" value="KAG1529276.1"/>
    <property type="molecule type" value="Genomic_DNA"/>
</dbReference>
<evidence type="ECO:0000313" key="2">
    <source>
        <dbReference type="EMBL" id="KAG1529276.1"/>
    </source>
</evidence>
<dbReference type="InterPro" id="IPR043128">
    <property type="entry name" value="Rev_trsase/Diguanyl_cyclase"/>
</dbReference>
<proteinExistence type="predicted"/>
<dbReference type="InterPro" id="IPR043502">
    <property type="entry name" value="DNA/RNA_pol_sf"/>
</dbReference>
<feature type="domain" description="Reverse transcriptase" evidence="1">
    <location>
        <begin position="1"/>
        <end position="154"/>
    </location>
</feature>
<dbReference type="AlphaFoldDB" id="A0A9P6XN59"/>
<dbReference type="PANTHER" id="PTHR33050:SF7">
    <property type="entry name" value="RIBONUCLEASE H"/>
    <property type="match status" value="1"/>
</dbReference>
<comment type="caution">
    <text evidence="2">The sequence shown here is derived from an EMBL/GenBank/DDBJ whole genome shotgun (WGS) entry which is preliminary data.</text>
</comment>
<dbReference type="InterPro" id="IPR052055">
    <property type="entry name" value="Hepadnavirus_pol/RT"/>
</dbReference>
<organism evidence="2 3">
    <name type="scientific">Rhizopus oryzae</name>
    <name type="common">Mucormycosis agent</name>
    <name type="synonym">Rhizopus arrhizus var. delemar</name>
    <dbReference type="NCBI Taxonomy" id="64495"/>
    <lineage>
        <taxon>Eukaryota</taxon>
        <taxon>Fungi</taxon>
        <taxon>Fungi incertae sedis</taxon>
        <taxon>Mucoromycota</taxon>
        <taxon>Mucoromycotina</taxon>
        <taxon>Mucoromycetes</taxon>
        <taxon>Mucorales</taxon>
        <taxon>Mucorineae</taxon>
        <taxon>Rhizopodaceae</taxon>
        <taxon>Rhizopus</taxon>
    </lineage>
</organism>
<dbReference type="SUPFAM" id="SSF56672">
    <property type="entry name" value="DNA/RNA polymerases"/>
    <property type="match status" value="1"/>
</dbReference>
<gene>
    <name evidence="2" type="ORF">G6F51_014201</name>
</gene>
<name>A0A9P6XN59_RHIOR</name>
<dbReference type="Gene3D" id="3.30.70.270">
    <property type="match status" value="1"/>
</dbReference>
<dbReference type="Pfam" id="PF00078">
    <property type="entry name" value="RVT_1"/>
    <property type="match status" value="1"/>
</dbReference>
<accession>A0A9P6XN59</accession>